<evidence type="ECO:0000313" key="2">
    <source>
        <dbReference type="EMBL" id="NII07703.1"/>
    </source>
</evidence>
<name>A0A7X5UCG2_9GAMM</name>
<keyword evidence="3" id="KW-1185">Reference proteome</keyword>
<reference evidence="2 3" key="1">
    <citation type="submission" date="2020-03" db="EMBL/GenBank/DDBJ databases">
        <authorList>
            <person name="Lai Q."/>
        </authorList>
    </citation>
    <scope>NUCLEOTIDE SEQUENCE [LARGE SCALE GENOMIC DNA]</scope>
    <source>
        <strain evidence="2 3">CCUG 25036</strain>
    </source>
</reference>
<dbReference type="EMBL" id="JAARLZ010000008">
    <property type="protein sequence ID" value="NII07703.1"/>
    <property type="molecule type" value="Genomic_DNA"/>
</dbReference>
<evidence type="ECO:0000256" key="1">
    <source>
        <dbReference type="SAM" id="SignalP"/>
    </source>
</evidence>
<gene>
    <name evidence="2" type="ORF">HBF25_15060</name>
</gene>
<dbReference type="AlphaFoldDB" id="A0A7X5UCG2"/>
<accession>A0A7X5UCG2</accession>
<protein>
    <submittedName>
        <fullName evidence="2">Uncharacterized protein</fullName>
    </submittedName>
</protein>
<sequence length="157" mass="16281">MNKRIRLSLLAMLLPIAAPALADSSTASTAGLGQSWPATADVSASGHFHVYQFERAGVRYVQINDLNGIVRAAFGVAGGQVFALPMGADTTRLATASQAASAPAQDANGETVYRSDDVQVIAYPQPSGTVIFQAIQGECTKGPEECGAHFNATSPSQ</sequence>
<feature type="chain" id="PRO_5031502829" evidence="1">
    <location>
        <begin position="23"/>
        <end position="157"/>
    </location>
</feature>
<feature type="signal peptide" evidence="1">
    <location>
        <begin position="1"/>
        <end position="22"/>
    </location>
</feature>
<dbReference type="RefSeq" id="WP_166949812.1">
    <property type="nucleotide sequence ID" value="NZ_JAARLZ010000008.1"/>
</dbReference>
<proteinExistence type="predicted"/>
<keyword evidence="1" id="KW-0732">Signal</keyword>
<dbReference type="Proteomes" id="UP000490980">
    <property type="component" value="Unassembled WGS sequence"/>
</dbReference>
<evidence type="ECO:0000313" key="3">
    <source>
        <dbReference type="Proteomes" id="UP000490980"/>
    </source>
</evidence>
<organism evidence="2 3">
    <name type="scientific">Luteibacter anthropi</name>
    <dbReference type="NCBI Taxonomy" id="564369"/>
    <lineage>
        <taxon>Bacteria</taxon>
        <taxon>Pseudomonadati</taxon>
        <taxon>Pseudomonadota</taxon>
        <taxon>Gammaproteobacteria</taxon>
        <taxon>Lysobacterales</taxon>
        <taxon>Rhodanobacteraceae</taxon>
        <taxon>Luteibacter</taxon>
    </lineage>
</organism>
<comment type="caution">
    <text evidence="2">The sequence shown here is derived from an EMBL/GenBank/DDBJ whole genome shotgun (WGS) entry which is preliminary data.</text>
</comment>